<accession>A0A9P5MRV0</accession>
<evidence type="ECO:0000259" key="2">
    <source>
        <dbReference type="Pfam" id="PF20153"/>
    </source>
</evidence>
<gene>
    <name evidence="3" type="ORF">DFH94DRAFT_111671</name>
</gene>
<evidence type="ECO:0000313" key="4">
    <source>
        <dbReference type="Proteomes" id="UP000759537"/>
    </source>
</evidence>
<sequence>MATSNPQTPVRGGMLNDGNELWNMYLDEVKEDDKQIVEAWKDGSDGILTFIGLFSTIVAAFIIEFYKKLSPDSGSQTVALLGQISQQLANSTNGTFSITANQPSPSSASMIWANAMWLMSLVYSLASGLIVMLLQQWARRYVEMPNVPNKPNHRARVRWFLFLGTKPYQMRIVSLAAYSLLHISVILFFAGLVIAFHTINKNVAIVVDYSVGFFGLAYIILTILPLLDFGCPYRTPFSNILWYTSHAILSSAALGLRWSLEQLHGCLVLPGLDGGWLESLENAFKTHWRYFTDGPRKSIIDSGISMQGDVDHKMVTDVFNRLALRDESKFRKFAASIPRERVLDLLRPNESGNIVVREPLRILLQSCAVGTSVAGHEEDVRKRSLLVCLDTINHIAKAPIGPDLNYALVNFANIGIMRALWDESDTAIRVTSRSICALLARQVFRGPFEEPQLRWLHEITGEPSDAIYNADDGTRNYMNLKSFVYGVFSIQVDDLQPEDAMSFKETLKILLDVGNANAWGLDTNFQNRLSEEVVRIQQDDPDGSRDVVDKLRVVFPFLPADPFPTPHAVYY</sequence>
<dbReference type="InterPro" id="IPR045338">
    <property type="entry name" value="DUF6535"/>
</dbReference>
<name>A0A9P5MRV0_9AGAM</name>
<keyword evidence="1" id="KW-0812">Transmembrane</keyword>
<feature type="transmembrane region" description="Helical" evidence="1">
    <location>
        <begin position="240"/>
        <end position="260"/>
    </location>
</feature>
<reference evidence="3" key="1">
    <citation type="submission" date="2019-10" db="EMBL/GenBank/DDBJ databases">
        <authorList>
            <consortium name="DOE Joint Genome Institute"/>
            <person name="Kuo A."/>
            <person name="Miyauchi S."/>
            <person name="Kiss E."/>
            <person name="Drula E."/>
            <person name="Kohler A."/>
            <person name="Sanchez-Garcia M."/>
            <person name="Andreopoulos B."/>
            <person name="Barry K.W."/>
            <person name="Bonito G."/>
            <person name="Buee M."/>
            <person name="Carver A."/>
            <person name="Chen C."/>
            <person name="Cichocki N."/>
            <person name="Clum A."/>
            <person name="Culley D."/>
            <person name="Crous P.W."/>
            <person name="Fauchery L."/>
            <person name="Girlanda M."/>
            <person name="Hayes R."/>
            <person name="Keri Z."/>
            <person name="LaButti K."/>
            <person name="Lipzen A."/>
            <person name="Lombard V."/>
            <person name="Magnuson J."/>
            <person name="Maillard F."/>
            <person name="Morin E."/>
            <person name="Murat C."/>
            <person name="Nolan M."/>
            <person name="Ohm R."/>
            <person name="Pangilinan J."/>
            <person name="Pereira M."/>
            <person name="Perotto S."/>
            <person name="Peter M."/>
            <person name="Riley R."/>
            <person name="Sitrit Y."/>
            <person name="Stielow B."/>
            <person name="Szollosi G."/>
            <person name="Zifcakova L."/>
            <person name="Stursova M."/>
            <person name="Spatafora J.W."/>
            <person name="Tedersoo L."/>
            <person name="Vaario L.-M."/>
            <person name="Yamada A."/>
            <person name="Yan M."/>
            <person name="Wang P."/>
            <person name="Xu J."/>
            <person name="Bruns T."/>
            <person name="Baldrian P."/>
            <person name="Vilgalys R."/>
            <person name="Henrissat B."/>
            <person name="Grigoriev I.V."/>
            <person name="Hibbett D."/>
            <person name="Nagy L.G."/>
            <person name="Martin F.M."/>
        </authorList>
    </citation>
    <scope>NUCLEOTIDE SEQUENCE</scope>
    <source>
        <strain evidence="3">Prilba</strain>
    </source>
</reference>
<feature type="domain" description="DUF6535" evidence="2">
    <location>
        <begin position="22"/>
        <end position="195"/>
    </location>
</feature>
<dbReference type="OrthoDB" id="3221808at2759"/>
<organism evidence="3 4">
    <name type="scientific">Russula ochroleuca</name>
    <dbReference type="NCBI Taxonomy" id="152965"/>
    <lineage>
        <taxon>Eukaryota</taxon>
        <taxon>Fungi</taxon>
        <taxon>Dikarya</taxon>
        <taxon>Basidiomycota</taxon>
        <taxon>Agaricomycotina</taxon>
        <taxon>Agaricomycetes</taxon>
        <taxon>Russulales</taxon>
        <taxon>Russulaceae</taxon>
        <taxon>Russula</taxon>
    </lineage>
</organism>
<feature type="transmembrane region" description="Helical" evidence="1">
    <location>
        <begin position="209"/>
        <end position="228"/>
    </location>
</feature>
<keyword evidence="1" id="KW-0472">Membrane</keyword>
<feature type="transmembrane region" description="Helical" evidence="1">
    <location>
        <begin position="175"/>
        <end position="197"/>
    </location>
</feature>
<dbReference type="AlphaFoldDB" id="A0A9P5MRV0"/>
<protein>
    <recommendedName>
        <fullName evidence="2">DUF6535 domain-containing protein</fullName>
    </recommendedName>
</protein>
<dbReference type="EMBL" id="WHVB01000015">
    <property type="protein sequence ID" value="KAF8476447.1"/>
    <property type="molecule type" value="Genomic_DNA"/>
</dbReference>
<feature type="transmembrane region" description="Helical" evidence="1">
    <location>
        <begin position="47"/>
        <end position="66"/>
    </location>
</feature>
<keyword evidence="1" id="KW-1133">Transmembrane helix</keyword>
<keyword evidence="4" id="KW-1185">Reference proteome</keyword>
<comment type="caution">
    <text evidence="3">The sequence shown here is derived from an EMBL/GenBank/DDBJ whole genome shotgun (WGS) entry which is preliminary data.</text>
</comment>
<evidence type="ECO:0000313" key="3">
    <source>
        <dbReference type="EMBL" id="KAF8476447.1"/>
    </source>
</evidence>
<evidence type="ECO:0000256" key="1">
    <source>
        <dbReference type="SAM" id="Phobius"/>
    </source>
</evidence>
<proteinExistence type="predicted"/>
<feature type="transmembrane region" description="Helical" evidence="1">
    <location>
        <begin position="111"/>
        <end position="134"/>
    </location>
</feature>
<dbReference type="Proteomes" id="UP000759537">
    <property type="component" value="Unassembled WGS sequence"/>
</dbReference>
<reference evidence="3" key="2">
    <citation type="journal article" date="2020" name="Nat. Commun.">
        <title>Large-scale genome sequencing of mycorrhizal fungi provides insights into the early evolution of symbiotic traits.</title>
        <authorList>
            <person name="Miyauchi S."/>
            <person name="Kiss E."/>
            <person name="Kuo A."/>
            <person name="Drula E."/>
            <person name="Kohler A."/>
            <person name="Sanchez-Garcia M."/>
            <person name="Morin E."/>
            <person name="Andreopoulos B."/>
            <person name="Barry K.W."/>
            <person name="Bonito G."/>
            <person name="Buee M."/>
            <person name="Carver A."/>
            <person name="Chen C."/>
            <person name="Cichocki N."/>
            <person name="Clum A."/>
            <person name="Culley D."/>
            <person name="Crous P.W."/>
            <person name="Fauchery L."/>
            <person name="Girlanda M."/>
            <person name="Hayes R.D."/>
            <person name="Keri Z."/>
            <person name="LaButti K."/>
            <person name="Lipzen A."/>
            <person name="Lombard V."/>
            <person name="Magnuson J."/>
            <person name="Maillard F."/>
            <person name="Murat C."/>
            <person name="Nolan M."/>
            <person name="Ohm R.A."/>
            <person name="Pangilinan J."/>
            <person name="Pereira M.F."/>
            <person name="Perotto S."/>
            <person name="Peter M."/>
            <person name="Pfister S."/>
            <person name="Riley R."/>
            <person name="Sitrit Y."/>
            <person name="Stielow J.B."/>
            <person name="Szollosi G."/>
            <person name="Zifcakova L."/>
            <person name="Stursova M."/>
            <person name="Spatafora J.W."/>
            <person name="Tedersoo L."/>
            <person name="Vaario L.M."/>
            <person name="Yamada A."/>
            <person name="Yan M."/>
            <person name="Wang P."/>
            <person name="Xu J."/>
            <person name="Bruns T."/>
            <person name="Baldrian P."/>
            <person name="Vilgalys R."/>
            <person name="Dunand C."/>
            <person name="Henrissat B."/>
            <person name="Grigoriev I.V."/>
            <person name="Hibbett D."/>
            <person name="Nagy L.G."/>
            <person name="Martin F.M."/>
        </authorList>
    </citation>
    <scope>NUCLEOTIDE SEQUENCE</scope>
    <source>
        <strain evidence="3">Prilba</strain>
    </source>
</reference>
<dbReference type="Pfam" id="PF20153">
    <property type="entry name" value="DUF6535"/>
    <property type="match status" value="1"/>
</dbReference>